<feature type="domain" description="Dienelactone hydrolase" evidence="3">
    <location>
        <begin position="41"/>
        <end position="261"/>
    </location>
</feature>
<protein>
    <submittedName>
        <fullName evidence="4">Prolyl oligopeptidase family serine peptidase</fullName>
    </submittedName>
</protein>
<evidence type="ECO:0000313" key="4">
    <source>
        <dbReference type="EMBL" id="QDZ02446.1"/>
    </source>
</evidence>
<name>A0A5B8L3C7_9HYPH</name>
<dbReference type="EMBL" id="CP042301">
    <property type="protein sequence ID" value="QDZ02446.1"/>
    <property type="molecule type" value="Genomic_DNA"/>
</dbReference>
<evidence type="ECO:0000313" key="5">
    <source>
        <dbReference type="Proteomes" id="UP000321389"/>
    </source>
</evidence>
<dbReference type="OrthoDB" id="3647650at2"/>
<dbReference type="GO" id="GO:0052689">
    <property type="term" value="F:carboxylic ester hydrolase activity"/>
    <property type="evidence" value="ECO:0007669"/>
    <property type="project" value="UniProtKB-ARBA"/>
</dbReference>
<feature type="chain" id="PRO_5022783979" evidence="2">
    <location>
        <begin position="25"/>
        <end position="265"/>
    </location>
</feature>
<dbReference type="Proteomes" id="UP000321389">
    <property type="component" value="Chromosome"/>
</dbReference>
<sequence>MDRLAIILRAALIAATIATSTAFATGAERLSGATWRMDVSHPPGAGPFPAVILLPGCAGNTPPLVARGLRAHAKALNARGYATGILDVLGPRGLSSICADAGRLGGMVERAVRDAFDAANALAALPRIEAASLAFLGQSFGGSVALAIASRKSQPFAATVAYYPWCAGGYGASGRSDFAVPVLILAGRSDDWTPVERCSRLKPLSGTRGARIVIYEKTHHSFDLPGLGRQTIAGVGGAKTVAGNPAATADSRRRYAAFLKNAFSR</sequence>
<dbReference type="PANTHER" id="PTHR22946:SF9">
    <property type="entry name" value="POLYKETIDE TRANSFERASE AF380"/>
    <property type="match status" value="1"/>
</dbReference>
<dbReference type="AlphaFoldDB" id="A0A5B8L3C7"/>
<evidence type="ECO:0000259" key="3">
    <source>
        <dbReference type="Pfam" id="PF01738"/>
    </source>
</evidence>
<keyword evidence="5" id="KW-1185">Reference proteome</keyword>
<feature type="signal peptide" evidence="2">
    <location>
        <begin position="1"/>
        <end position="24"/>
    </location>
</feature>
<dbReference type="InterPro" id="IPR029058">
    <property type="entry name" value="AB_hydrolase_fold"/>
</dbReference>
<keyword evidence="1" id="KW-0378">Hydrolase</keyword>
<dbReference type="Pfam" id="PF01738">
    <property type="entry name" value="DLH"/>
    <property type="match status" value="1"/>
</dbReference>
<dbReference type="SUPFAM" id="SSF53474">
    <property type="entry name" value="alpha/beta-Hydrolases"/>
    <property type="match status" value="1"/>
</dbReference>
<dbReference type="InterPro" id="IPR050261">
    <property type="entry name" value="FrsA_esterase"/>
</dbReference>
<evidence type="ECO:0000256" key="2">
    <source>
        <dbReference type="SAM" id="SignalP"/>
    </source>
</evidence>
<reference evidence="4" key="1">
    <citation type="submission" date="2020-04" db="EMBL/GenBank/DDBJ databases">
        <title>Nitratireductor sp. nov. isolated from mangrove soil.</title>
        <authorList>
            <person name="Ye Y."/>
        </authorList>
    </citation>
    <scope>NUCLEOTIDE SEQUENCE</scope>
    <source>
        <strain evidence="4">SY7</strain>
    </source>
</reference>
<gene>
    <name evidence="4" type="ORF">FQ775_19880</name>
</gene>
<proteinExistence type="predicted"/>
<dbReference type="KEGG" id="niy:FQ775_19880"/>
<accession>A0A5B8L3C7</accession>
<dbReference type="InterPro" id="IPR002925">
    <property type="entry name" value="Dienelactn_hydro"/>
</dbReference>
<dbReference type="Gene3D" id="3.40.50.1820">
    <property type="entry name" value="alpha/beta hydrolase"/>
    <property type="match status" value="1"/>
</dbReference>
<organism evidence="4 5">
    <name type="scientific">Nitratireductor mangrovi</name>
    <dbReference type="NCBI Taxonomy" id="2599600"/>
    <lineage>
        <taxon>Bacteria</taxon>
        <taxon>Pseudomonadati</taxon>
        <taxon>Pseudomonadota</taxon>
        <taxon>Alphaproteobacteria</taxon>
        <taxon>Hyphomicrobiales</taxon>
        <taxon>Phyllobacteriaceae</taxon>
        <taxon>Nitratireductor</taxon>
    </lineage>
</organism>
<dbReference type="RefSeq" id="WP_146301083.1">
    <property type="nucleotide sequence ID" value="NZ_CP042301.2"/>
</dbReference>
<dbReference type="PANTHER" id="PTHR22946">
    <property type="entry name" value="DIENELACTONE HYDROLASE DOMAIN-CONTAINING PROTEIN-RELATED"/>
    <property type="match status" value="1"/>
</dbReference>
<keyword evidence="2" id="KW-0732">Signal</keyword>
<evidence type="ECO:0000256" key="1">
    <source>
        <dbReference type="ARBA" id="ARBA00022801"/>
    </source>
</evidence>